<evidence type="ECO:0000313" key="3">
    <source>
        <dbReference type="Proteomes" id="UP001353858"/>
    </source>
</evidence>
<dbReference type="EMBL" id="JARPUR010000001">
    <property type="protein sequence ID" value="KAK4885568.1"/>
    <property type="molecule type" value="Genomic_DNA"/>
</dbReference>
<organism evidence="2 3">
    <name type="scientific">Aquatica leii</name>
    <dbReference type="NCBI Taxonomy" id="1421715"/>
    <lineage>
        <taxon>Eukaryota</taxon>
        <taxon>Metazoa</taxon>
        <taxon>Ecdysozoa</taxon>
        <taxon>Arthropoda</taxon>
        <taxon>Hexapoda</taxon>
        <taxon>Insecta</taxon>
        <taxon>Pterygota</taxon>
        <taxon>Neoptera</taxon>
        <taxon>Endopterygota</taxon>
        <taxon>Coleoptera</taxon>
        <taxon>Polyphaga</taxon>
        <taxon>Elateriformia</taxon>
        <taxon>Elateroidea</taxon>
        <taxon>Lampyridae</taxon>
        <taxon>Luciolinae</taxon>
        <taxon>Aquatica</taxon>
    </lineage>
</organism>
<keyword evidence="1" id="KW-1133">Transmembrane helix</keyword>
<dbReference type="AlphaFoldDB" id="A0AAN7SR15"/>
<name>A0AAN7SR15_9COLE</name>
<keyword evidence="1" id="KW-0472">Membrane</keyword>
<dbReference type="Proteomes" id="UP001353858">
    <property type="component" value="Unassembled WGS sequence"/>
</dbReference>
<sequence length="87" mass="9843">MAKASSLTTVVGAIAAAISAQIYYQGIYEHTRRTFPQAFFLLGIGLHVLVILVLIWMYLREQRKRELSDTTNKNVVADDNMIEDTQL</sequence>
<feature type="transmembrane region" description="Helical" evidence="1">
    <location>
        <begin position="36"/>
        <end position="59"/>
    </location>
</feature>
<accession>A0AAN7SR15</accession>
<evidence type="ECO:0000313" key="2">
    <source>
        <dbReference type="EMBL" id="KAK4885568.1"/>
    </source>
</evidence>
<reference evidence="3" key="1">
    <citation type="submission" date="2023-01" db="EMBL/GenBank/DDBJ databases">
        <title>Key to firefly adult light organ development and bioluminescence: homeobox transcription factors regulate luciferase expression and transportation to peroxisome.</title>
        <authorList>
            <person name="Fu X."/>
        </authorList>
    </citation>
    <scope>NUCLEOTIDE SEQUENCE [LARGE SCALE GENOMIC DNA]</scope>
</reference>
<evidence type="ECO:0000256" key="1">
    <source>
        <dbReference type="SAM" id="Phobius"/>
    </source>
</evidence>
<proteinExistence type="predicted"/>
<keyword evidence="1" id="KW-0812">Transmembrane</keyword>
<comment type="caution">
    <text evidence="2">The sequence shown here is derived from an EMBL/GenBank/DDBJ whole genome shotgun (WGS) entry which is preliminary data.</text>
</comment>
<protein>
    <submittedName>
        <fullName evidence="2">Uncharacterized protein</fullName>
    </submittedName>
</protein>
<keyword evidence="3" id="KW-1185">Reference proteome</keyword>
<gene>
    <name evidence="2" type="ORF">RN001_001839</name>
</gene>